<comment type="caution">
    <text evidence="2">The sequence shown here is derived from an EMBL/GenBank/DDBJ whole genome shotgun (WGS) entry which is preliminary data.</text>
</comment>
<dbReference type="RefSeq" id="WP_058566442.1">
    <property type="nucleotide sequence ID" value="NZ_LOPW02000010.1"/>
</dbReference>
<evidence type="ECO:0000313" key="3">
    <source>
        <dbReference type="Proteomes" id="UP000053621"/>
    </source>
</evidence>
<dbReference type="Proteomes" id="UP000053621">
    <property type="component" value="Unassembled WGS sequence"/>
</dbReference>
<evidence type="ECO:0000313" key="2">
    <source>
        <dbReference type="EMBL" id="POG55459.1"/>
    </source>
</evidence>
<feature type="compositionally biased region" description="Acidic residues" evidence="1">
    <location>
        <begin position="64"/>
        <end position="73"/>
    </location>
</feature>
<dbReference type="EMBL" id="LOPW02000010">
    <property type="protein sequence ID" value="POG55459.1"/>
    <property type="molecule type" value="Genomic_DNA"/>
</dbReference>
<keyword evidence="3" id="KW-1185">Reference proteome</keyword>
<proteinExistence type="predicted"/>
<sequence>MVEHSSARQTGDALDRATAHVDRAEELLWECARDFPDDADDEFDRLFERLWAVQNELGRMSIPADDEDAEENEVEGRAEGSEAPFDFSTTDD</sequence>
<feature type="region of interest" description="Disordered" evidence="1">
    <location>
        <begin position="61"/>
        <end position="92"/>
    </location>
</feature>
<name>A0A2P4NQR5_9EURY</name>
<evidence type="ECO:0000256" key="1">
    <source>
        <dbReference type="SAM" id="MobiDB-lite"/>
    </source>
</evidence>
<accession>A0A2P4NQR5</accession>
<dbReference type="AlphaFoldDB" id="A0A2P4NQR5"/>
<gene>
    <name evidence="2" type="ORF">AUR65_008570</name>
</gene>
<protein>
    <submittedName>
        <fullName evidence="2">Uncharacterized protein</fullName>
    </submittedName>
</protein>
<reference evidence="2" key="1">
    <citation type="submission" date="2017-08" db="EMBL/GenBank/DDBJ databases">
        <title>Haloferax marisrubri sp. nov., isolated from the Discovery deep brine-seawater interface in the Red Sea.</title>
        <authorList>
            <person name="Zhang G."/>
            <person name="Stingl U."/>
        </authorList>
    </citation>
    <scope>NUCLEOTIDE SEQUENCE [LARGE SCALE GENOMIC DNA]</scope>
    <source>
        <strain evidence="2">SB3</strain>
    </source>
</reference>
<organism evidence="2 3">
    <name type="scientific">Haloferax marisrubri</name>
    <dbReference type="NCBI Taxonomy" id="1544719"/>
    <lineage>
        <taxon>Archaea</taxon>
        <taxon>Methanobacteriati</taxon>
        <taxon>Methanobacteriota</taxon>
        <taxon>Stenosarchaea group</taxon>
        <taxon>Halobacteria</taxon>
        <taxon>Halobacteriales</taxon>
        <taxon>Haloferacaceae</taxon>
        <taxon>Haloferax</taxon>
    </lineage>
</organism>